<feature type="domain" description="Mab-21-like HhH/H2TH-like" evidence="2">
    <location>
        <begin position="406"/>
        <end position="494"/>
    </location>
</feature>
<dbReference type="Gene3D" id="1.10.1410.40">
    <property type="match status" value="1"/>
</dbReference>
<dbReference type="OrthoDB" id="6112914at2759"/>
<evidence type="ECO:0000256" key="1">
    <source>
        <dbReference type="SAM" id="MobiDB-lite"/>
    </source>
</evidence>
<dbReference type="EMBL" id="OU900098">
    <property type="protein sequence ID" value="CAG9862226.1"/>
    <property type="molecule type" value="Genomic_DNA"/>
</dbReference>
<proteinExistence type="predicted"/>
<feature type="compositionally biased region" description="Low complexity" evidence="1">
    <location>
        <begin position="185"/>
        <end position="194"/>
    </location>
</feature>
<dbReference type="SMART" id="SM01265">
    <property type="entry name" value="Mab-21"/>
    <property type="match status" value="1"/>
</dbReference>
<feature type="region of interest" description="Disordered" evidence="1">
    <location>
        <begin position="166"/>
        <end position="208"/>
    </location>
</feature>
<dbReference type="InterPro" id="IPR046906">
    <property type="entry name" value="Mab-21_HhH/H2TH-like"/>
</dbReference>
<dbReference type="Proteomes" id="UP001153712">
    <property type="component" value="Chromosome 5"/>
</dbReference>
<evidence type="ECO:0000313" key="4">
    <source>
        <dbReference type="Proteomes" id="UP001153712"/>
    </source>
</evidence>
<sequence length="737" mass="85777">MGVRHSKAAPQEVESALARHLRGESDNRAVNGANEDSISAADRQYINDIKRDFNETPDVFVLNNMLMGIMFFENYAQQREDLKRDLLKKSGKYVIPDVILEKVGQNVIYRPHHGPQKDSSVPLAARRVFALSDEVRVVGSMEEVEEDDDRTVVRIEESQKKGYVRLRSINTNQRPDAEGQSPIPQLSQQESISRSSEESSDTNYYKELQDLKTPKPIEILRGLEKRDRLLDTCLSYRKVKKISWDADDTLGEDIQENDLYQIVAYVNTKGFKKRYKNDVFMNEVAADLDFGRVGNVNVTNEKIFCTVEESSRTVPYEIMPCIKANWPVEQTLKFIMKGKRTAEPRKRYVFPTNKMIDDIQSMECVLLPKGHLKKKGDKKDFDIEWELCFPQAQRYLETFMSHAQIKCMLVLLTLHKMYVEPKTTFLGLQTDHIRNFMLWECESNYADWPEHRLGTKLLQLIRNLNDHLSKARPKISDFFVNDKNTLGDVSIPKIRKAQEAFDEILQSPLMHLMRALRSLRYASGRTFFQPFKFKELHRILTGSALAATNAQMVNPRRLRGPEPESNYFEQFKDGKKRQAIFKQRQEEERKKAEKKINDERRGSVDSIDLNWDFGKTLDIYKRRLILMFFIETFLEIAEKCLPVSSKTATFYIKQAFYLTRILKDESPSFAQDVLKYLGDIEELQGRLGEMETNRKLANGTLTNVKFIEEVRKTNGKTEFEKKKAPRKSVMFVEDHRE</sequence>
<protein>
    <recommendedName>
        <fullName evidence="2">Mab-21-like HhH/H2TH-like domain-containing protein</fullName>
    </recommendedName>
</protein>
<keyword evidence="4" id="KW-1185">Reference proteome</keyword>
<evidence type="ECO:0000313" key="3">
    <source>
        <dbReference type="EMBL" id="CAG9862226.1"/>
    </source>
</evidence>
<dbReference type="PANTHER" id="PTHR10656">
    <property type="entry name" value="CELL FATE DETERMINING PROTEIN MAB21-RELATED"/>
    <property type="match status" value="1"/>
</dbReference>
<evidence type="ECO:0000259" key="2">
    <source>
        <dbReference type="Pfam" id="PF20266"/>
    </source>
</evidence>
<gene>
    <name evidence="3" type="ORF">PHYEVI_LOCUS8546</name>
</gene>
<dbReference type="AlphaFoldDB" id="A0A9N9XS42"/>
<organism evidence="3 4">
    <name type="scientific">Phyllotreta striolata</name>
    <name type="common">Striped flea beetle</name>
    <name type="synonym">Crioceris striolata</name>
    <dbReference type="NCBI Taxonomy" id="444603"/>
    <lineage>
        <taxon>Eukaryota</taxon>
        <taxon>Metazoa</taxon>
        <taxon>Ecdysozoa</taxon>
        <taxon>Arthropoda</taxon>
        <taxon>Hexapoda</taxon>
        <taxon>Insecta</taxon>
        <taxon>Pterygota</taxon>
        <taxon>Neoptera</taxon>
        <taxon>Endopterygota</taxon>
        <taxon>Coleoptera</taxon>
        <taxon>Polyphaga</taxon>
        <taxon>Cucujiformia</taxon>
        <taxon>Chrysomeloidea</taxon>
        <taxon>Chrysomelidae</taxon>
        <taxon>Galerucinae</taxon>
        <taxon>Alticini</taxon>
        <taxon>Phyllotreta</taxon>
    </lineage>
</organism>
<accession>A0A9N9XS42</accession>
<dbReference type="Pfam" id="PF20266">
    <property type="entry name" value="Mab-21_C"/>
    <property type="match status" value="1"/>
</dbReference>
<reference evidence="3" key="1">
    <citation type="submission" date="2022-01" db="EMBL/GenBank/DDBJ databases">
        <authorList>
            <person name="King R."/>
        </authorList>
    </citation>
    <scope>NUCLEOTIDE SEQUENCE</scope>
</reference>
<dbReference type="InterPro" id="IPR024810">
    <property type="entry name" value="MAB21L/cGLR"/>
</dbReference>
<dbReference type="PANTHER" id="PTHR10656:SF69">
    <property type="entry name" value="MAB-21-LIKE HHH_H2TH-LIKE DOMAIN-CONTAINING PROTEIN"/>
    <property type="match status" value="1"/>
</dbReference>
<name>A0A9N9XS42_PHYSR</name>